<gene>
    <name evidence="11" type="primary">flgK</name>
    <name evidence="11" type="ORF">FJR03_03145</name>
</gene>
<dbReference type="Proteomes" id="UP000593910">
    <property type="component" value="Chromosome"/>
</dbReference>
<evidence type="ECO:0000313" key="12">
    <source>
        <dbReference type="Proteomes" id="UP000593910"/>
    </source>
</evidence>
<evidence type="ECO:0000259" key="10">
    <source>
        <dbReference type="Pfam" id="PF22638"/>
    </source>
</evidence>
<evidence type="ECO:0000259" key="9">
    <source>
        <dbReference type="Pfam" id="PF06429"/>
    </source>
</evidence>
<protein>
    <recommendedName>
        <fullName evidence="4">Flagellar hook-associated protein 1</fullName>
    </recommendedName>
</protein>
<dbReference type="RefSeq" id="WP_193114211.1">
    <property type="nucleotide sequence ID" value="NZ_CP041165.1"/>
</dbReference>
<dbReference type="InterPro" id="IPR001444">
    <property type="entry name" value="Flag_bb_rod_N"/>
</dbReference>
<evidence type="ECO:0000256" key="4">
    <source>
        <dbReference type="ARBA" id="ARBA00016244"/>
    </source>
</evidence>
<feature type="coiled-coil region" evidence="7">
    <location>
        <begin position="148"/>
        <end position="218"/>
    </location>
</feature>
<dbReference type="InterPro" id="IPR053927">
    <property type="entry name" value="FlgK_helical"/>
</dbReference>
<name>A0A7M1ATS3_9BACT</name>
<keyword evidence="5" id="KW-0964">Secreted</keyword>
<feature type="domain" description="Flagellar basal-body/hook protein C-terminal" evidence="9">
    <location>
        <begin position="583"/>
        <end position="623"/>
    </location>
</feature>
<keyword evidence="11" id="KW-0966">Cell projection</keyword>
<dbReference type="KEGG" id="smax:FJR03_03145"/>
<keyword evidence="11" id="KW-0969">Cilium</keyword>
<dbReference type="PRINTS" id="PR01005">
    <property type="entry name" value="FLGHOOKAP1"/>
</dbReference>
<dbReference type="InterPro" id="IPR010930">
    <property type="entry name" value="Flg_bb/hook_C_dom"/>
</dbReference>
<dbReference type="GO" id="GO:0005576">
    <property type="term" value="C:extracellular region"/>
    <property type="evidence" value="ECO:0007669"/>
    <property type="project" value="UniProtKB-SubCell"/>
</dbReference>
<dbReference type="PANTHER" id="PTHR30033:SF1">
    <property type="entry name" value="FLAGELLAR HOOK-ASSOCIATED PROTEIN 1"/>
    <property type="match status" value="1"/>
</dbReference>
<accession>A0A7M1ATS3</accession>
<comment type="similarity">
    <text evidence="3">Belongs to the flagella basal body rod proteins family.</text>
</comment>
<evidence type="ECO:0000313" key="11">
    <source>
        <dbReference type="EMBL" id="QOP40790.1"/>
    </source>
</evidence>
<dbReference type="PANTHER" id="PTHR30033">
    <property type="entry name" value="FLAGELLAR HOOK-ASSOCIATED PROTEIN 1"/>
    <property type="match status" value="1"/>
</dbReference>
<dbReference type="GO" id="GO:0009424">
    <property type="term" value="C:bacterial-type flagellum hook"/>
    <property type="evidence" value="ECO:0007669"/>
    <property type="project" value="InterPro"/>
</dbReference>
<dbReference type="InterPro" id="IPR002371">
    <property type="entry name" value="FlgK"/>
</dbReference>
<feature type="domain" description="Flagellar basal body rod protein N-terminal" evidence="8">
    <location>
        <begin position="11"/>
        <end position="38"/>
    </location>
</feature>
<keyword evidence="6" id="KW-0975">Bacterial flagellum</keyword>
<dbReference type="Pfam" id="PF00460">
    <property type="entry name" value="Flg_bb_rod"/>
    <property type="match status" value="1"/>
</dbReference>
<dbReference type="Pfam" id="PF22638">
    <property type="entry name" value="FlgK_D1"/>
    <property type="match status" value="1"/>
</dbReference>
<dbReference type="EMBL" id="CP041165">
    <property type="protein sequence ID" value="QOP40790.1"/>
    <property type="molecule type" value="Genomic_DNA"/>
</dbReference>
<feature type="domain" description="Flagellar hook-associated protein FlgK helical" evidence="10">
    <location>
        <begin position="96"/>
        <end position="346"/>
    </location>
</feature>
<sequence length="626" mass="68205">MANLFNTLGIGYSGLSAAQVGINTTGHNVANAETEGYTRQRVITSAATPLNTMPGNVGNGVVVQDIKRVFDNFVFDRYTAVSAEKEYSDFEVRTLEELSSYFPEIDGVGIKSDLSAYYDMWQTFADNPDNDAIKIALAKQTETLAGHIQETQNQIVTLQQEVNDQLALNVEQVNDIAAQIAELNLSIDTAEAAGMYEASDLRDKRNLLEKDLARLIGAEVNQGQLEANIQIDSNSNTKTGSYTISVNGFNIVDGNTYHPLHMDKANNEYGFYEVSFERQDGSLIPLEEEINGGKIGAIFDLRGRAIDETTGMPTNGVLQTTIADLDAFAKGLIESTNNLYAQSNTTNMESNVIELGQNDAILSSNLNVKPGAFDVVIYDIDGNEVGRRTIEINAATTMSGAAGTNSIEGQITQNKDDNNDLNANNDIDDFIEFNFQPSATGELRLELGMNAESKGAGYTFSIVDNLETNEFSSGSNFAGAIGLHKFFDGDSAKNIKLNFSIADNPTTLRAGYSTSSGDNRVALDMIQQQFENYDFQVGGDVYNTTVYGMFDLTATYVGVTTNSAITRSETVNTQYNATELEYNSISKVSIDEEMTNLIKYQTSYGASAKVITTVDQMMQTLLGIKQ</sequence>
<evidence type="ECO:0000256" key="2">
    <source>
        <dbReference type="ARBA" id="ARBA00004613"/>
    </source>
</evidence>
<dbReference type="AlphaFoldDB" id="A0A7M1ATS3"/>
<keyword evidence="12" id="KW-1185">Reference proteome</keyword>
<proteinExistence type="inferred from homology"/>
<keyword evidence="11" id="KW-0282">Flagellum</keyword>
<comment type="subcellular location">
    <subcellularLocation>
        <location evidence="1">Bacterial flagellum</location>
    </subcellularLocation>
    <subcellularLocation>
        <location evidence="2">Secreted</location>
    </subcellularLocation>
</comment>
<evidence type="ECO:0000256" key="7">
    <source>
        <dbReference type="SAM" id="Coils"/>
    </source>
</evidence>
<dbReference type="GO" id="GO:0044780">
    <property type="term" value="P:bacterial-type flagellum assembly"/>
    <property type="evidence" value="ECO:0007669"/>
    <property type="project" value="InterPro"/>
</dbReference>
<evidence type="ECO:0000256" key="6">
    <source>
        <dbReference type="ARBA" id="ARBA00023143"/>
    </source>
</evidence>
<evidence type="ECO:0000256" key="3">
    <source>
        <dbReference type="ARBA" id="ARBA00009677"/>
    </source>
</evidence>
<evidence type="ECO:0000256" key="5">
    <source>
        <dbReference type="ARBA" id="ARBA00022525"/>
    </source>
</evidence>
<reference evidence="11 12" key="1">
    <citation type="submission" date="2019-06" db="EMBL/GenBank/DDBJ databases">
        <title>Sulfurimonas gotlandica sp. nov., a chemoautotrophic and psychrotolerant epsilonproteobacterium isolated from a pelagic redoxcline, and an emended description of the genus Sulfurimonas.</title>
        <authorList>
            <person name="Wang S."/>
            <person name="Jiang L."/>
            <person name="Shao Z."/>
        </authorList>
    </citation>
    <scope>NUCLEOTIDE SEQUENCE [LARGE SCALE GENOMIC DNA]</scope>
    <source>
        <strain evidence="11 12">B2</strain>
    </source>
</reference>
<organism evidence="11 12">
    <name type="scientific">Sulfurimonas marina</name>
    <dbReference type="NCBI Taxonomy" id="2590551"/>
    <lineage>
        <taxon>Bacteria</taxon>
        <taxon>Pseudomonadati</taxon>
        <taxon>Campylobacterota</taxon>
        <taxon>Epsilonproteobacteria</taxon>
        <taxon>Campylobacterales</taxon>
        <taxon>Sulfurimonadaceae</taxon>
        <taxon>Sulfurimonas</taxon>
    </lineage>
</organism>
<evidence type="ECO:0000259" key="8">
    <source>
        <dbReference type="Pfam" id="PF00460"/>
    </source>
</evidence>
<keyword evidence="7" id="KW-0175">Coiled coil</keyword>
<dbReference type="GO" id="GO:0005198">
    <property type="term" value="F:structural molecule activity"/>
    <property type="evidence" value="ECO:0007669"/>
    <property type="project" value="InterPro"/>
</dbReference>
<dbReference type="SUPFAM" id="SSF64518">
    <property type="entry name" value="Phase 1 flagellin"/>
    <property type="match status" value="1"/>
</dbReference>
<dbReference type="NCBIfam" id="TIGR02492">
    <property type="entry name" value="flgK_ends"/>
    <property type="match status" value="1"/>
</dbReference>
<evidence type="ECO:0000256" key="1">
    <source>
        <dbReference type="ARBA" id="ARBA00004365"/>
    </source>
</evidence>
<dbReference type="Pfam" id="PF06429">
    <property type="entry name" value="Flg_bbr_C"/>
    <property type="match status" value="1"/>
</dbReference>